<gene>
    <name evidence="1" type="ORF">FAEPRAM212_02773</name>
</gene>
<sequence>MTIFVQQKRNSAILWSVKEAFRADMVTLRWEGGNTLLFKSFVAGWKNSLRCV</sequence>
<dbReference type="AlphaFoldDB" id="A8SFJ9"/>
<accession>A8SFJ9</accession>
<dbReference type="Proteomes" id="UP000005945">
    <property type="component" value="Unassembled WGS sequence"/>
</dbReference>
<dbReference type="HOGENOM" id="CLU_3080068_0_0_9"/>
<protein>
    <submittedName>
        <fullName evidence="1">Uncharacterized protein</fullName>
    </submittedName>
</protein>
<comment type="caution">
    <text evidence="1">The sequence shown here is derived from an EMBL/GenBank/DDBJ whole genome shotgun (WGS) entry which is preliminary data.</text>
</comment>
<dbReference type="EMBL" id="ABED02000029">
    <property type="protein sequence ID" value="EDP19990.1"/>
    <property type="molecule type" value="Genomic_DNA"/>
</dbReference>
<reference evidence="1 2" key="2">
    <citation type="submission" date="2007-09" db="EMBL/GenBank/DDBJ databases">
        <authorList>
            <person name="Fulton L."/>
            <person name="Clifton S."/>
            <person name="Fulton B."/>
            <person name="Xu J."/>
            <person name="Minx P."/>
            <person name="Pepin K.H."/>
            <person name="Johnson M."/>
            <person name="Thiruvilangam P."/>
            <person name="Bhonagiri V."/>
            <person name="Nash W.E."/>
            <person name="Mardis E.R."/>
            <person name="Wilson R.K."/>
        </authorList>
    </citation>
    <scope>NUCLEOTIDE SEQUENCE [LARGE SCALE GENOMIC DNA]</scope>
    <source>
        <strain evidence="1 2">M21/2</strain>
    </source>
</reference>
<evidence type="ECO:0000313" key="2">
    <source>
        <dbReference type="Proteomes" id="UP000005945"/>
    </source>
</evidence>
<evidence type="ECO:0000313" key="1">
    <source>
        <dbReference type="EMBL" id="EDP19990.1"/>
    </source>
</evidence>
<name>A8SFJ9_9FIRM</name>
<proteinExistence type="predicted"/>
<organism evidence="1 2">
    <name type="scientific">Faecalibacterium prausnitzii M21/2</name>
    <dbReference type="NCBI Taxonomy" id="411485"/>
    <lineage>
        <taxon>Bacteria</taxon>
        <taxon>Bacillati</taxon>
        <taxon>Bacillota</taxon>
        <taxon>Clostridia</taxon>
        <taxon>Eubacteriales</taxon>
        <taxon>Oscillospiraceae</taxon>
        <taxon>Faecalibacterium</taxon>
    </lineage>
</organism>
<reference evidence="1 2" key="1">
    <citation type="submission" date="2007-09" db="EMBL/GenBank/DDBJ databases">
        <title>Draft genome sequence of Faecalibacterium prausnitzii M21/2.</title>
        <authorList>
            <person name="Sudarsanam P."/>
            <person name="Ley R."/>
            <person name="Guruge J."/>
            <person name="Turnbaugh P.J."/>
            <person name="Mahowald M."/>
            <person name="Liep D."/>
            <person name="Gordon J."/>
        </authorList>
    </citation>
    <scope>NUCLEOTIDE SEQUENCE [LARGE SCALE GENOMIC DNA]</scope>
    <source>
        <strain evidence="1 2">M21/2</strain>
    </source>
</reference>